<keyword evidence="2" id="KW-0012">Acyltransferase</keyword>
<evidence type="ECO:0000259" key="3">
    <source>
        <dbReference type="PROSITE" id="PS51186"/>
    </source>
</evidence>
<dbReference type="Pfam" id="PF00583">
    <property type="entry name" value="Acetyltransf_1"/>
    <property type="match status" value="1"/>
</dbReference>
<dbReference type="PROSITE" id="PS51186">
    <property type="entry name" value="GNAT"/>
    <property type="match status" value="1"/>
</dbReference>
<dbReference type="GO" id="GO:0016747">
    <property type="term" value="F:acyltransferase activity, transferring groups other than amino-acyl groups"/>
    <property type="evidence" value="ECO:0007669"/>
    <property type="project" value="InterPro"/>
</dbReference>
<dbReference type="RefSeq" id="WP_208740245.1">
    <property type="nucleotide sequence ID" value="NZ_CP024915.1"/>
</dbReference>
<dbReference type="Proteomes" id="UP000239187">
    <property type="component" value="Chromosome"/>
</dbReference>
<dbReference type="CDD" id="cd04301">
    <property type="entry name" value="NAT_SF"/>
    <property type="match status" value="1"/>
</dbReference>
<dbReference type="Gene3D" id="3.40.630.30">
    <property type="match status" value="1"/>
</dbReference>
<dbReference type="AlphaFoldDB" id="A0A2L0UIT2"/>
<dbReference type="SUPFAM" id="SSF55729">
    <property type="entry name" value="Acyl-CoA N-acyltransferases (Nat)"/>
    <property type="match status" value="1"/>
</dbReference>
<gene>
    <name evidence="4" type="ORF">CVO76_17015</name>
</gene>
<proteinExistence type="predicted"/>
<name>A0A2L0UIT2_9MICC</name>
<evidence type="ECO:0000313" key="4">
    <source>
        <dbReference type="EMBL" id="AUZ89142.1"/>
    </source>
</evidence>
<dbReference type="PANTHER" id="PTHR43877:SF2">
    <property type="entry name" value="AMINOALKYLPHOSPHONATE N-ACETYLTRANSFERASE-RELATED"/>
    <property type="match status" value="1"/>
</dbReference>
<evidence type="ECO:0000313" key="5">
    <source>
        <dbReference type="Proteomes" id="UP000239187"/>
    </source>
</evidence>
<feature type="domain" description="N-acetyltransferase" evidence="3">
    <location>
        <begin position="3"/>
        <end position="152"/>
    </location>
</feature>
<protein>
    <submittedName>
        <fullName evidence="4">GNAT family N-acetyltransferase</fullName>
    </submittedName>
</protein>
<dbReference type="PANTHER" id="PTHR43877">
    <property type="entry name" value="AMINOALKYLPHOSPHONATE N-ACETYLTRANSFERASE-RELATED-RELATED"/>
    <property type="match status" value="1"/>
</dbReference>
<keyword evidence="1 4" id="KW-0808">Transferase</keyword>
<dbReference type="InterPro" id="IPR050832">
    <property type="entry name" value="Bact_Acetyltransf"/>
</dbReference>
<evidence type="ECO:0000256" key="2">
    <source>
        <dbReference type="ARBA" id="ARBA00023315"/>
    </source>
</evidence>
<dbReference type="InterPro" id="IPR000182">
    <property type="entry name" value="GNAT_dom"/>
</dbReference>
<dbReference type="InterPro" id="IPR016181">
    <property type="entry name" value="Acyl_CoA_acyltransferase"/>
</dbReference>
<accession>A0A2L0UIT2</accession>
<reference evidence="4 5" key="1">
    <citation type="submission" date="2017-11" db="EMBL/GenBank/DDBJ databases">
        <title>Draft genome of Arthrobacter agilis strain UMCV2, a plant growth-promoting rhizobacterium and biocontrol capacity of phytopathogenic fungi.</title>
        <authorList>
            <person name="Martinez-Camara R."/>
            <person name="Santoyo G."/>
            <person name="Moreno-Hagelsieb G."/>
            <person name="Valencia-Cantero E."/>
        </authorList>
    </citation>
    <scope>NUCLEOTIDE SEQUENCE [LARGE SCALE GENOMIC DNA]</scope>
    <source>
        <strain evidence="4 5">UMCV2</strain>
    </source>
</reference>
<evidence type="ECO:0000256" key="1">
    <source>
        <dbReference type="ARBA" id="ARBA00022679"/>
    </source>
</evidence>
<organism evidence="4 5">
    <name type="scientific">Arthrobacter agilis</name>
    <dbReference type="NCBI Taxonomy" id="37921"/>
    <lineage>
        <taxon>Bacteria</taxon>
        <taxon>Bacillati</taxon>
        <taxon>Actinomycetota</taxon>
        <taxon>Actinomycetes</taxon>
        <taxon>Micrococcales</taxon>
        <taxon>Micrococcaceae</taxon>
        <taxon>Arthrobacter</taxon>
    </lineage>
</organism>
<dbReference type="EMBL" id="CP024915">
    <property type="protein sequence ID" value="AUZ89142.1"/>
    <property type="molecule type" value="Genomic_DNA"/>
</dbReference>
<sequence length="152" mass="16684">MELTIERVPFDAPDAEALRNAQQAELHVRYGSEDHEPGEPPTADNVPFFVVARAADGTAVGCGGLRPLGDGGLEVKRMYVLPERRGQGVATAILRRIEEQALAMGSRTLLLETGTEQPDAMRFYEREGYHRIPAFGLYAGEAHSVCYARLLD</sequence>